<sequence>MSALAISVGTDGILVASDGVCYTYETGEVSGFVSKVILLPEFDCFIGSTGAGAFAVALRWEVNQQINSFDDLVEGIASFCETVHRKLFTDVWGEWYRGPISEVSCVIGGWSDARQAYEAYRVVSYEKPSVNMSDGGSLTLEPFVRYPLPAATWCNHLPDTMHEFNLVPPLPNEDTGDILLRLVCACRADSAFVKGEEEREGDNRHYMAGGFIQMSAIQQGHTQSWIAHRWPEDQIGKQIDPNGPERYPEWLKERYEQAKAVSEVAA</sequence>
<evidence type="ECO:0000313" key="2">
    <source>
        <dbReference type="EMBL" id="OYR24678.1"/>
    </source>
</evidence>
<dbReference type="RefSeq" id="WP_094515732.1">
    <property type="nucleotide sequence ID" value="NZ_JBHEEP010000001.1"/>
</dbReference>
<name>A0A256GCB9_9HYPH</name>
<keyword evidence="4" id="KW-1185">Reference proteome</keyword>
<protein>
    <submittedName>
        <fullName evidence="2">Uncharacterized protein</fullName>
    </submittedName>
</protein>
<dbReference type="EMBL" id="NNRN01000062">
    <property type="protein sequence ID" value="OYR24678.1"/>
    <property type="molecule type" value="Genomic_DNA"/>
</dbReference>
<evidence type="ECO:0000313" key="4">
    <source>
        <dbReference type="Proteomes" id="UP000435957"/>
    </source>
</evidence>
<dbReference type="Proteomes" id="UP000216363">
    <property type="component" value="Unassembled WGS sequence"/>
</dbReference>
<evidence type="ECO:0000313" key="1">
    <source>
        <dbReference type="EMBL" id="KAB2706477.1"/>
    </source>
</evidence>
<gene>
    <name evidence="2" type="ORF">CES86_4967</name>
    <name evidence="1" type="ORF">F9L03_02065</name>
</gene>
<reference evidence="1 4" key="2">
    <citation type="submission" date="2019-09" db="EMBL/GenBank/DDBJ databases">
        <title>Taxonomic organization of the family Brucellaceae based on a phylogenomic approach.</title>
        <authorList>
            <person name="Leclercq S."/>
            <person name="Cloeckaert A."/>
            <person name="Zygmunt M.S."/>
        </authorList>
    </citation>
    <scope>NUCLEOTIDE SEQUENCE [LARGE SCALE GENOMIC DNA]</scope>
    <source>
        <strain evidence="1 4">LUP23</strain>
    </source>
</reference>
<accession>A0A256GCB9</accession>
<dbReference type="AlphaFoldDB" id="A0A256GCB9"/>
<comment type="caution">
    <text evidence="2">The sequence shown here is derived from an EMBL/GenBank/DDBJ whole genome shotgun (WGS) entry which is preliminary data.</text>
</comment>
<dbReference type="Proteomes" id="UP000435957">
    <property type="component" value="Unassembled WGS sequence"/>
</dbReference>
<dbReference type="EMBL" id="WBWF01000001">
    <property type="protein sequence ID" value="KAB2706477.1"/>
    <property type="molecule type" value="Genomic_DNA"/>
</dbReference>
<proteinExistence type="predicted"/>
<organism evidence="2 3">
    <name type="scientific">Brucella lupini</name>
    <dbReference type="NCBI Taxonomy" id="255457"/>
    <lineage>
        <taxon>Bacteria</taxon>
        <taxon>Pseudomonadati</taxon>
        <taxon>Pseudomonadota</taxon>
        <taxon>Alphaproteobacteria</taxon>
        <taxon>Hyphomicrobiales</taxon>
        <taxon>Brucellaceae</taxon>
        <taxon>Brucella/Ochrobactrum group</taxon>
        <taxon>Brucella</taxon>
    </lineage>
</organism>
<evidence type="ECO:0000313" key="3">
    <source>
        <dbReference type="Proteomes" id="UP000216363"/>
    </source>
</evidence>
<reference evidence="2 3" key="1">
    <citation type="submission" date="2017-07" db="EMBL/GenBank/DDBJ databases">
        <title>Draft genome of Ochrobactrum lupini type strain LUP21.</title>
        <authorList>
            <person name="Krzyzanowska D.M."/>
            <person name="Jafra S."/>
        </authorList>
    </citation>
    <scope>NUCLEOTIDE SEQUENCE [LARGE SCALE GENOMIC DNA]</scope>
    <source>
        <strain evidence="2 3">LUP21</strain>
    </source>
</reference>